<feature type="region of interest" description="Disordered" evidence="1">
    <location>
        <begin position="222"/>
        <end position="249"/>
    </location>
</feature>
<dbReference type="OrthoDB" id="1878503at2759"/>
<organism evidence="2 4">
    <name type="scientific">Cucumis melo var. makuwa</name>
    <name type="common">Oriental melon</name>
    <dbReference type="NCBI Taxonomy" id="1194695"/>
    <lineage>
        <taxon>Eukaryota</taxon>
        <taxon>Viridiplantae</taxon>
        <taxon>Streptophyta</taxon>
        <taxon>Embryophyta</taxon>
        <taxon>Tracheophyta</taxon>
        <taxon>Spermatophyta</taxon>
        <taxon>Magnoliopsida</taxon>
        <taxon>eudicotyledons</taxon>
        <taxon>Gunneridae</taxon>
        <taxon>Pentapetalae</taxon>
        <taxon>rosids</taxon>
        <taxon>fabids</taxon>
        <taxon>Cucurbitales</taxon>
        <taxon>Cucurbitaceae</taxon>
        <taxon>Benincaseae</taxon>
        <taxon>Cucumis</taxon>
    </lineage>
</organism>
<reference evidence="4 5" key="1">
    <citation type="submission" date="2019-08" db="EMBL/GenBank/DDBJ databases">
        <title>Draft genome sequences of two oriental melons (Cucumis melo L. var makuwa).</title>
        <authorList>
            <person name="Kwon S.-Y."/>
        </authorList>
    </citation>
    <scope>NUCLEOTIDE SEQUENCE [LARGE SCALE GENOMIC DNA]</scope>
    <source>
        <strain evidence="5">cv. Chang Bougi</strain>
        <strain evidence="4">cv. SW 3</strain>
        <tissue evidence="2">Leaf</tissue>
    </source>
</reference>
<dbReference type="Proteomes" id="UP000321393">
    <property type="component" value="Unassembled WGS sequence"/>
</dbReference>
<evidence type="ECO:0000313" key="4">
    <source>
        <dbReference type="Proteomes" id="UP000321393"/>
    </source>
</evidence>
<evidence type="ECO:0000256" key="1">
    <source>
        <dbReference type="SAM" id="MobiDB-lite"/>
    </source>
</evidence>
<protein>
    <submittedName>
        <fullName evidence="2">Uncharacterized protein</fullName>
    </submittedName>
</protein>
<name>A0A5A7TF51_CUCMM</name>
<evidence type="ECO:0000313" key="3">
    <source>
        <dbReference type="EMBL" id="TYK17885.1"/>
    </source>
</evidence>
<dbReference type="EMBL" id="SSTE01016227">
    <property type="protein sequence ID" value="KAA0041950.1"/>
    <property type="molecule type" value="Genomic_DNA"/>
</dbReference>
<dbReference type="AlphaFoldDB" id="A0A5A7TF51"/>
<gene>
    <name evidence="3" type="ORF">E5676_scaffold306G001610</name>
    <name evidence="2" type="ORF">E6C27_scaffold67G003720</name>
</gene>
<dbReference type="PANTHER" id="PTHR48258">
    <property type="entry name" value="DUF4218 DOMAIN-CONTAINING PROTEIN-RELATED"/>
    <property type="match status" value="1"/>
</dbReference>
<accession>A0A5A7TF51</accession>
<dbReference type="Proteomes" id="UP000321947">
    <property type="component" value="Unassembled WGS sequence"/>
</dbReference>
<comment type="caution">
    <text evidence="2">The sequence shown here is derived from an EMBL/GenBank/DDBJ whole genome shotgun (WGS) entry which is preliminary data.</text>
</comment>
<evidence type="ECO:0000313" key="5">
    <source>
        <dbReference type="Proteomes" id="UP000321947"/>
    </source>
</evidence>
<proteinExistence type="predicted"/>
<dbReference type="EMBL" id="SSTD01007940">
    <property type="protein sequence ID" value="TYK17885.1"/>
    <property type="molecule type" value="Genomic_DNA"/>
</dbReference>
<sequence>MGPSLNATSYSGCIVGGVRFHTIERDSRCTTQGSKVMVVDENSGSGSSNNNFYGVLDKVLFVQYPMGQRDDYSSVDDLNFHRPRSDKPISPHVVLFSNTIGVLMQDTFPVCFLMWADVTSSTSRSNQGQTSLLERSNLIIKVASPSCSNNDNMSLLNDKVSQWISKLKTFAVKSNAGTPVPTHPNSQPLSGHEIRGTILGRRSAYLKCLGWGSKLRSRKTASSSSSLSYEQEMHTREVGSQWEYGVRGD</sequence>
<evidence type="ECO:0000313" key="2">
    <source>
        <dbReference type="EMBL" id="KAA0041950.1"/>
    </source>
</evidence>